<sequence length="202" mass="19792">MKRRLLAAVAALVLAITGAVLLLGYVAGADARAQAGMAPATVLVATEPIPQGTAAADVAALVTAREIPAVAVVPGALASLDDVAGLVTTADVHPGEQLHAGRFADADVAVATGRIEIPADLHQVSVLLDPQRVVGGRLVAGDTVAVFVSLRDPARTHAVLHKVLVANVQGGVAAPARDGVAAASGAADGVAASGAAADQEAP</sequence>
<gene>
    <name evidence="2" type="ORF">FJ693_19660</name>
</gene>
<accession>A0A552WJT4</accession>
<dbReference type="InterPro" id="IPR013974">
    <property type="entry name" value="SAF"/>
</dbReference>
<dbReference type="SMART" id="SM00858">
    <property type="entry name" value="SAF"/>
    <property type="match status" value="1"/>
</dbReference>
<protein>
    <recommendedName>
        <fullName evidence="1">SAF domain-containing protein</fullName>
    </recommendedName>
</protein>
<evidence type="ECO:0000313" key="3">
    <source>
        <dbReference type="Proteomes" id="UP000318693"/>
    </source>
</evidence>
<dbReference type="EMBL" id="VJXR01000119">
    <property type="protein sequence ID" value="TRW42944.1"/>
    <property type="molecule type" value="Genomic_DNA"/>
</dbReference>
<proteinExistence type="predicted"/>
<comment type="caution">
    <text evidence="2">The sequence shown here is derived from an EMBL/GenBank/DDBJ whole genome shotgun (WGS) entry which is preliminary data.</text>
</comment>
<dbReference type="Pfam" id="PF08666">
    <property type="entry name" value="SAF"/>
    <property type="match status" value="1"/>
</dbReference>
<dbReference type="CDD" id="cd11614">
    <property type="entry name" value="SAF_CpaB_FlgA_like"/>
    <property type="match status" value="1"/>
</dbReference>
<dbReference type="AlphaFoldDB" id="A0A552WJT4"/>
<reference evidence="2 3" key="1">
    <citation type="submission" date="2019-07" db="EMBL/GenBank/DDBJ databases">
        <title>Georgenia wutianyii sp. nov. and Georgenia *** sp. nov. isolated from plateau pika (Ochotona curzoniae) in the Qinghai-Tibet plateau of China.</title>
        <authorList>
            <person name="Tian Z."/>
        </authorList>
    </citation>
    <scope>NUCLEOTIDE SEQUENCE [LARGE SCALE GENOMIC DNA]</scope>
    <source>
        <strain evidence="2 3">Z446</strain>
    </source>
</reference>
<feature type="domain" description="SAF" evidence="1">
    <location>
        <begin position="40"/>
        <end position="104"/>
    </location>
</feature>
<feature type="non-terminal residue" evidence="2">
    <location>
        <position position="202"/>
    </location>
</feature>
<keyword evidence="3" id="KW-1185">Reference proteome</keyword>
<evidence type="ECO:0000259" key="1">
    <source>
        <dbReference type="SMART" id="SM00858"/>
    </source>
</evidence>
<dbReference type="Proteomes" id="UP000318693">
    <property type="component" value="Unassembled WGS sequence"/>
</dbReference>
<name>A0A552WJT4_9MICO</name>
<evidence type="ECO:0000313" key="2">
    <source>
        <dbReference type="EMBL" id="TRW42944.1"/>
    </source>
</evidence>
<organism evidence="2 3">
    <name type="scientific">Georgenia yuyongxinii</name>
    <dbReference type="NCBI Taxonomy" id="2589797"/>
    <lineage>
        <taxon>Bacteria</taxon>
        <taxon>Bacillati</taxon>
        <taxon>Actinomycetota</taxon>
        <taxon>Actinomycetes</taxon>
        <taxon>Micrococcales</taxon>
        <taxon>Bogoriellaceae</taxon>
        <taxon>Georgenia</taxon>
    </lineage>
</organism>
<dbReference type="RefSeq" id="WP_143420121.1">
    <property type="nucleotide sequence ID" value="NZ_VJXR01000119.1"/>
</dbReference>